<dbReference type="InterPro" id="IPR002509">
    <property type="entry name" value="NODB_dom"/>
</dbReference>
<dbReference type="PROSITE" id="PS51677">
    <property type="entry name" value="NODB"/>
    <property type="match status" value="1"/>
</dbReference>
<evidence type="ECO:0000313" key="4">
    <source>
        <dbReference type="Proteomes" id="UP000004208"/>
    </source>
</evidence>
<dbReference type="HOGENOM" id="CLU_021264_4_1_11"/>
<sequence length="292" mass="30417">MTISGMDQQFSRAQFLTGTLIAAGAAVLGGCANLEGNTQASGTRTTAVTPTSTTPSTTAPPSAETYATLTPTTFDLHMDGITDTVPTTPGAHTIALTFDACGGPTGMGVDEALVDTLREFSVPATLFLNHRWIEENPDMTRTLHSDPLFRLENHGTLHAPLSVNGQSAYGIAGTSSPAEVIDEIEVNRELLRSYGADSTWFRSGTAHYDDVAVQIARDRGVSIAGFTVNGDDGAKAPAGRVAARIMDAPDGAIVLAHMNHPGSGTAAGVRAALEEMGDTRFVFIDGSGPDPE</sequence>
<evidence type="ECO:0000259" key="2">
    <source>
        <dbReference type="PROSITE" id="PS51677"/>
    </source>
</evidence>
<dbReference type="Proteomes" id="UP000004208">
    <property type="component" value="Unassembled WGS sequence"/>
</dbReference>
<evidence type="ECO:0000256" key="1">
    <source>
        <dbReference type="SAM" id="MobiDB-lite"/>
    </source>
</evidence>
<dbReference type="Gene3D" id="3.20.20.370">
    <property type="entry name" value="Glycoside hydrolase/deacetylase"/>
    <property type="match status" value="1"/>
</dbReference>
<accession>D7WBS7</accession>
<evidence type="ECO:0000313" key="3">
    <source>
        <dbReference type="EMBL" id="EFK55308.1"/>
    </source>
</evidence>
<organism evidence="3 4">
    <name type="scientific">Corynebacterium genitalium ATCC 33030</name>
    <dbReference type="NCBI Taxonomy" id="585529"/>
    <lineage>
        <taxon>Bacteria</taxon>
        <taxon>Bacillati</taxon>
        <taxon>Actinomycetota</taxon>
        <taxon>Actinomycetes</taxon>
        <taxon>Mycobacteriales</taxon>
        <taxon>Corynebacteriaceae</taxon>
        <taxon>Corynebacterium</taxon>
    </lineage>
</organism>
<gene>
    <name evidence="3" type="ORF">HMPREF0291_10566</name>
</gene>
<dbReference type="EMBL" id="ACLJ02000001">
    <property type="protein sequence ID" value="EFK55308.1"/>
    <property type="molecule type" value="Genomic_DNA"/>
</dbReference>
<feature type="domain" description="NodB homology" evidence="2">
    <location>
        <begin position="92"/>
        <end position="292"/>
    </location>
</feature>
<comment type="caution">
    <text evidence="3">The sequence shown here is derived from an EMBL/GenBank/DDBJ whole genome shotgun (WGS) entry which is preliminary data.</text>
</comment>
<name>D7WBS7_9CORY</name>
<dbReference type="InterPro" id="IPR011330">
    <property type="entry name" value="Glyco_hydro/deAcase_b/a-brl"/>
</dbReference>
<dbReference type="STRING" id="585529.HMPREF0291_10566"/>
<reference evidence="3" key="1">
    <citation type="submission" date="2010-06" db="EMBL/GenBank/DDBJ databases">
        <authorList>
            <person name="Muzny D."/>
            <person name="Qin X."/>
            <person name="Buhay C."/>
            <person name="Dugan-Rocha S."/>
            <person name="Ding Y."/>
            <person name="Chen G."/>
            <person name="Hawes A."/>
            <person name="Holder M."/>
            <person name="Jhangiani S."/>
            <person name="Johnson A."/>
            <person name="Khan Z."/>
            <person name="Li Z."/>
            <person name="Liu W."/>
            <person name="Liu X."/>
            <person name="Perez L."/>
            <person name="Shen H."/>
            <person name="Wang Q."/>
            <person name="Watt J."/>
            <person name="Xi L."/>
            <person name="Xin Y."/>
            <person name="Zhou J."/>
            <person name="Deng J."/>
            <person name="Jiang H."/>
            <person name="Liu Y."/>
            <person name="Qu J."/>
            <person name="Song X.-Z."/>
            <person name="Zhang L."/>
            <person name="Villasana D."/>
            <person name="Johnson A."/>
            <person name="Liu J."/>
            <person name="Liyanage D."/>
            <person name="Lorensuhewa L."/>
            <person name="Robinson T."/>
            <person name="Song A."/>
            <person name="Song B.-B."/>
            <person name="Dinh H."/>
            <person name="Thornton R."/>
            <person name="Coyle M."/>
            <person name="Francisco L."/>
            <person name="Jackson L."/>
            <person name="Javaid M."/>
            <person name="Korchina V."/>
            <person name="Kovar C."/>
            <person name="Mata R."/>
            <person name="Mathew T."/>
            <person name="Ngo R."/>
            <person name="Nguyen L."/>
            <person name="Nguyen N."/>
            <person name="Okwuonu G."/>
            <person name="Ongeri F."/>
            <person name="Pham C."/>
            <person name="Simmons D."/>
            <person name="Wilczek-Boney K."/>
            <person name="Hale W."/>
            <person name="Jakkamsetti A."/>
            <person name="Pham P."/>
            <person name="Ruth R."/>
            <person name="San Lucas F."/>
            <person name="Warren J."/>
            <person name="Zhang J."/>
            <person name="Zhao Z."/>
            <person name="Zhou C."/>
            <person name="Zhu D."/>
            <person name="Lee S."/>
            <person name="Bess C."/>
            <person name="Blankenburg K."/>
            <person name="Forbes L."/>
            <person name="Fu Q."/>
            <person name="Gubbala S."/>
            <person name="Hirani K."/>
            <person name="Jayaseelan J.C."/>
            <person name="Lara F."/>
            <person name="Munidasa M."/>
            <person name="Palculict T."/>
            <person name="Patil S."/>
            <person name="Pu L.-L."/>
            <person name="Saada N."/>
            <person name="Tang L."/>
            <person name="Weissenberger G."/>
            <person name="Zhu Y."/>
            <person name="Hemphill L."/>
            <person name="Shang Y."/>
            <person name="Youmans B."/>
            <person name="Ayvaz T."/>
            <person name="Ross M."/>
            <person name="Santibanez J."/>
            <person name="Aqrawi P."/>
            <person name="Gross S."/>
            <person name="Joshi V."/>
            <person name="Fowler G."/>
            <person name="Nazareth L."/>
            <person name="Reid J."/>
            <person name="Worley K."/>
            <person name="Petrosino J."/>
            <person name="Highlander S."/>
            <person name="Gibbs R."/>
        </authorList>
    </citation>
    <scope>NUCLEOTIDE SEQUENCE [LARGE SCALE GENOMIC DNA]</scope>
    <source>
        <strain evidence="3">ATCC 33030</strain>
    </source>
</reference>
<dbReference type="GO" id="GO:0016810">
    <property type="term" value="F:hydrolase activity, acting on carbon-nitrogen (but not peptide) bonds"/>
    <property type="evidence" value="ECO:0007669"/>
    <property type="project" value="InterPro"/>
</dbReference>
<dbReference type="Pfam" id="PF01522">
    <property type="entry name" value="Polysacc_deac_1"/>
    <property type="match status" value="1"/>
</dbReference>
<keyword evidence="4" id="KW-1185">Reference proteome</keyword>
<dbReference type="InterPro" id="IPR050248">
    <property type="entry name" value="Polysacc_deacetylase_ArnD"/>
</dbReference>
<feature type="compositionally biased region" description="Low complexity" evidence="1">
    <location>
        <begin position="40"/>
        <end position="62"/>
    </location>
</feature>
<dbReference type="PROSITE" id="PS51318">
    <property type="entry name" value="TAT"/>
    <property type="match status" value="1"/>
</dbReference>
<dbReference type="AlphaFoldDB" id="D7WBS7"/>
<dbReference type="GO" id="GO:0005975">
    <property type="term" value="P:carbohydrate metabolic process"/>
    <property type="evidence" value="ECO:0007669"/>
    <property type="project" value="InterPro"/>
</dbReference>
<dbReference type="SUPFAM" id="SSF88713">
    <property type="entry name" value="Glycoside hydrolase/deacetylase"/>
    <property type="match status" value="1"/>
</dbReference>
<feature type="region of interest" description="Disordered" evidence="1">
    <location>
        <begin position="36"/>
        <end position="62"/>
    </location>
</feature>
<proteinExistence type="predicted"/>
<dbReference type="eggNOG" id="COG0726">
    <property type="taxonomic scope" value="Bacteria"/>
</dbReference>
<dbReference type="PANTHER" id="PTHR10587:SF134">
    <property type="entry name" value="SECRETED PROTEIN"/>
    <property type="match status" value="1"/>
</dbReference>
<protein>
    <submittedName>
        <fullName evidence="3">Polysaccharide deacetylase</fullName>
    </submittedName>
</protein>
<dbReference type="InterPro" id="IPR006311">
    <property type="entry name" value="TAT_signal"/>
</dbReference>
<dbReference type="PANTHER" id="PTHR10587">
    <property type="entry name" value="GLYCOSYL TRANSFERASE-RELATED"/>
    <property type="match status" value="1"/>
</dbReference>